<dbReference type="InterPro" id="IPR014284">
    <property type="entry name" value="RNA_pol_sigma-70_dom"/>
</dbReference>
<gene>
    <name evidence="7" type="ORF">H9828_05220</name>
</gene>
<dbReference type="InterPro" id="IPR014327">
    <property type="entry name" value="RNA_pol_sigma70_bacteroid"/>
</dbReference>
<dbReference type="AlphaFoldDB" id="A0A9D1YZW7"/>
<comment type="caution">
    <text evidence="7">The sequence shown here is derived from an EMBL/GenBank/DDBJ whole genome shotgun (WGS) entry which is preliminary data.</text>
</comment>
<evidence type="ECO:0000256" key="3">
    <source>
        <dbReference type="ARBA" id="ARBA00023082"/>
    </source>
</evidence>
<dbReference type="PANTHER" id="PTHR43133">
    <property type="entry name" value="RNA POLYMERASE ECF-TYPE SIGMA FACTO"/>
    <property type="match status" value="1"/>
</dbReference>
<keyword evidence="4" id="KW-0804">Transcription</keyword>
<dbReference type="PANTHER" id="PTHR43133:SF46">
    <property type="entry name" value="RNA POLYMERASE SIGMA-70 FACTOR ECF SUBFAMILY"/>
    <property type="match status" value="1"/>
</dbReference>
<dbReference type="InterPro" id="IPR036388">
    <property type="entry name" value="WH-like_DNA-bd_sf"/>
</dbReference>
<organism evidence="7 8">
    <name type="scientific">Candidatus Alistipes intestinigallinarum</name>
    <dbReference type="NCBI Taxonomy" id="2838440"/>
    <lineage>
        <taxon>Bacteria</taxon>
        <taxon>Pseudomonadati</taxon>
        <taxon>Bacteroidota</taxon>
        <taxon>Bacteroidia</taxon>
        <taxon>Bacteroidales</taxon>
        <taxon>Rikenellaceae</taxon>
        <taxon>Alistipes</taxon>
    </lineage>
</organism>
<dbReference type="EMBL" id="DXDA01000043">
    <property type="protein sequence ID" value="HIY68798.1"/>
    <property type="molecule type" value="Genomic_DNA"/>
</dbReference>
<dbReference type="InterPro" id="IPR039425">
    <property type="entry name" value="RNA_pol_sigma-70-like"/>
</dbReference>
<dbReference type="InterPro" id="IPR013325">
    <property type="entry name" value="RNA_pol_sigma_r2"/>
</dbReference>
<evidence type="ECO:0000256" key="2">
    <source>
        <dbReference type="ARBA" id="ARBA00023015"/>
    </source>
</evidence>
<dbReference type="GO" id="GO:0006352">
    <property type="term" value="P:DNA-templated transcription initiation"/>
    <property type="evidence" value="ECO:0007669"/>
    <property type="project" value="InterPro"/>
</dbReference>
<evidence type="ECO:0000256" key="1">
    <source>
        <dbReference type="ARBA" id="ARBA00010641"/>
    </source>
</evidence>
<reference evidence="7" key="2">
    <citation type="submission" date="2021-04" db="EMBL/GenBank/DDBJ databases">
        <authorList>
            <person name="Gilroy R."/>
        </authorList>
    </citation>
    <scope>NUCLEOTIDE SEQUENCE</scope>
    <source>
        <strain evidence="7">5134</strain>
    </source>
</reference>
<keyword evidence="2" id="KW-0805">Transcription regulation</keyword>
<dbReference type="SUPFAM" id="SSF88946">
    <property type="entry name" value="Sigma2 domain of RNA polymerase sigma factors"/>
    <property type="match status" value="1"/>
</dbReference>
<accession>A0A9D1YZW7</accession>
<dbReference type="Pfam" id="PF04542">
    <property type="entry name" value="Sigma70_r2"/>
    <property type="match status" value="1"/>
</dbReference>
<dbReference type="GO" id="GO:0003677">
    <property type="term" value="F:DNA binding"/>
    <property type="evidence" value="ECO:0007669"/>
    <property type="project" value="InterPro"/>
</dbReference>
<dbReference type="Proteomes" id="UP000886844">
    <property type="component" value="Unassembled WGS sequence"/>
</dbReference>
<keyword evidence="3" id="KW-0731">Sigma factor</keyword>
<dbReference type="NCBIfam" id="TIGR02985">
    <property type="entry name" value="Sig70_bacteroi1"/>
    <property type="match status" value="1"/>
</dbReference>
<sequence length="191" mass="22805">MPTRTLTLDEFNRIYSEYKPRFTVIAHSYVRNIEQAKDIVSDSFLYVWENRDRISFETRSVQAYILITVKHKCLNALLEQQNKEKIHRHIYHKTSREEQINLLKDDELTLRLFSREIQEIFQKELSKLPELTARVFVASRLEDQTYQEIAARYGITVRQVTREMQRALASLRVSLKDYLPVLLLLVQMTKK</sequence>
<evidence type="ECO:0000259" key="5">
    <source>
        <dbReference type="Pfam" id="PF04542"/>
    </source>
</evidence>
<comment type="similarity">
    <text evidence="1">Belongs to the sigma-70 factor family. ECF subfamily.</text>
</comment>
<dbReference type="Pfam" id="PF08281">
    <property type="entry name" value="Sigma70_r4_2"/>
    <property type="match status" value="1"/>
</dbReference>
<proteinExistence type="inferred from homology"/>
<dbReference type="InterPro" id="IPR013249">
    <property type="entry name" value="RNA_pol_sigma70_r4_t2"/>
</dbReference>
<evidence type="ECO:0000256" key="4">
    <source>
        <dbReference type="ARBA" id="ARBA00023163"/>
    </source>
</evidence>
<name>A0A9D1YZW7_9BACT</name>
<dbReference type="Gene3D" id="1.10.10.10">
    <property type="entry name" value="Winged helix-like DNA-binding domain superfamily/Winged helix DNA-binding domain"/>
    <property type="match status" value="1"/>
</dbReference>
<dbReference type="NCBIfam" id="TIGR02937">
    <property type="entry name" value="sigma70-ECF"/>
    <property type="match status" value="1"/>
</dbReference>
<evidence type="ECO:0000313" key="8">
    <source>
        <dbReference type="Proteomes" id="UP000886844"/>
    </source>
</evidence>
<reference evidence="7" key="1">
    <citation type="journal article" date="2021" name="PeerJ">
        <title>Extensive microbial diversity within the chicken gut microbiome revealed by metagenomics and culture.</title>
        <authorList>
            <person name="Gilroy R."/>
            <person name="Ravi A."/>
            <person name="Getino M."/>
            <person name="Pursley I."/>
            <person name="Horton D.L."/>
            <person name="Alikhan N.F."/>
            <person name="Baker D."/>
            <person name="Gharbi K."/>
            <person name="Hall N."/>
            <person name="Watson M."/>
            <person name="Adriaenssens E.M."/>
            <person name="Foster-Nyarko E."/>
            <person name="Jarju S."/>
            <person name="Secka A."/>
            <person name="Antonio M."/>
            <person name="Oren A."/>
            <person name="Chaudhuri R.R."/>
            <person name="La Ragione R."/>
            <person name="Hildebrand F."/>
            <person name="Pallen M.J."/>
        </authorList>
    </citation>
    <scope>NUCLEOTIDE SEQUENCE</scope>
    <source>
        <strain evidence="7">5134</strain>
    </source>
</reference>
<dbReference type="InterPro" id="IPR007627">
    <property type="entry name" value="RNA_pol_sigma70_r2"/>
</dbReference>
<evidence type="ECO:0000259" key="6">
    <source>
        <dbReference type="Pfam" id="PF08281"/>
    </source>
</evidence>
<dbReference type="InterPro" id="IPR013324">
    <property type="entry name" value="RNA_pol_sigma_r3/r4-like"/>
</dbReference>
<evidence type="ECO:0000313" key="7">
    <source>
        <dbReference type="EMBL" id="HIY68798.1"/>
    </source>
</evidence>
<dbReference type="GO" id="GO:0016987">
    <property type="term" value="F:sigma factor activity"/>
    <property type="evidence" value="ECO:0007669"/>
    <property type="project" value="UniProtKB-KW"/>
</dbReference>
<feature type="domain" description="RNA polymerase sigma-70 region 2" evidence="5">
    <location>
        <begin position="14"/>
        <end position="81"/>
    </location>
</feature>
<protein>
    <submittedName>
        <fullName evidence="7">RNA polymerase sigma-70 factor</fullName>
    </submittedName>
</protein>
<feature type="domain" description="RNA polymerase sigma factor 70 region 4 type 2" evidence="6">
    <location>
        <begin position="119"/>
        <end position="171"/>
    </location>
</feature>
<dbReference type="Gene3D" id="1.10.1740.10">
    <property type="match status" value="1"/>
</dbReference>
<dbReference type="SUPFAM" id="SSF88659">
    <property type="entry name" value="Sigma3 and sigma4 domains of RNA polymerase sigma factors"/>
    <property type="match status" value="1"/>
</dbReference>